<accession>A0A1I2QDJ6</accession>
<name>A0A1I2QDJ6_9FIRM</name>
<organism evidence="1 2">
    <name type="scientific">Desulfotruncus arcticus DSM 17038</name>
    <dbReference type="NCBI Taxonomy" id="1121424"/>
    <lineage>
        <taxon>Bacteria</taxon>
        <taxon>Bacillati</taxon>
        <taxon>Bacillota</taxon>
        <taxon>Clostridia</taxon>
        <taxon>Eubacteriales</taxon>
        <taxon>Desulfallaceae</taxon>
        <taxon>Desulfotruncus</taxon>
    </lineage>
</organism>
<dbReference type="EMBL" id="FOOX01000003">
    <property type="protein sequence ID" value="SFG24337.1"/>
    <property type="molecule type" value="Genomic_DNA"/>
</dbReference>
<dbReference type="AlphaFoldDB" id="A0A1I2QDJ6"/>
<keyword evidence="2" id="KW-1185">Reference proteome</keyword>
<protein>
    <submittedName>
        <fullName evidence="1">Uncharacterized protein</fullName>
    </submittedName>
</protein>
<evidence type="ECO:0000313" key="2">
    <source>
        <dbReference type="Proteomes" id="UP000199337"/>
    </source>
</evidence>
<evidence type="ECO:0000313" key="1">
    <source>
        <dbReference type="EMBL" id="SFG24337.1"/>
    </source>
</evidence>
<dbReference type="STRING" id="341036.SAMN05660649_01111"/>
<reference evidence="2" key="1">
    <citation type="submission" date="2016-10" db="EMBL/GenBank/DDBJ databases">
        <authorList>
            <person name="Varghese N."/>
            <person name="Submissions S."/>
        </authorList>
    </citation>
    <scope>NUCLEOTIDE SEQUENCE [LARGE SCALE GENOMIC DNA]</scope>
    <source>
        <strain evidence="2">DSM 17038</strain>
    </source>
</reference>
<proteinExistence type="predicted"/>
<dbReference type="Proteomes" id="UP000199337">
    <property type="component" value="Unassembled WGS sequence"/>
</dbReference>
<sequence>MNHESGNLPKRLARLALPVKGGLHLIQFNWIIVDQNTRLSAKPGLFFNPRGCSFFTYPFENGLKLKARSRCFAGIIFFKMGFGL</sequence>
<gene>
    <name evidence="1" type="ORF">SAMN05660649_01111</name>
</gene>
<dbReference type="RefSeq" id="WP_165613392.1">
    <property type="nucleotide sequence ID" value="NZ_FOOX01000003.1"/>
</dbReference>